<sequence length="119" mass="13080">EGVGIVHVSVVTSPLSVENVVKGVVYVLKNFKLDELKESKRRTKHHLLKLVERPARKSAVARSMEILTGMEQGSVLAALENVSESQVEEAAARFASNLSIAAYGNIENVPHREDIMDEN</sequence>
<dbReference type="InterPro" id="IPR011249">
    <property type="entry name" value="Metalloenz_LuxS/M16"/>
</dbReference>
<dbReference type="GO" id="GO:0046872">
    <property type="term" value="F:metal ion binding"/>
    <property type="evidence" value="ECO:0007669"/>
    <property type="project" value="InterPro"/>
</dbReference>
<dbReference type="EMBL" id="BTRK01000004">
    <property type="protein sequence ID" value="GMR49972.1"/>
    <property type="molecule type" value="Genomic_DNA"/>
</dbReference>
<organism evidence="1 2">
    <name type="scientific">Pristionchus mayeri</name>
    <dbReference type="NCBI Taxonomy" id="1317129"/>
    <lineage>
        <taxon>Eukaryota</taxon>
        <taxon>Metazoa</taxon>
        <taxon>Ecdysozoa</taxon>
        <taxon>Nematoda</taxon>
        <taxon>Chromadorea</taxon>
        <taxon>Rhabditida</taxon>
        <taxon>Rhabditina</taxon>
        <taxon>Diplogasteromorpha</taxon>
        <taxon>Diplogasteroidea</taxon>
        <taxon>Neodiplogasteridae</taxon>
        <taxon>Pristionchus</taxon>
    </lineage>
</organism>
<accession>A0AAN5CTV5</accession>
<protein>
    <submittedName>
        <fullName evidence="1">Uncharacterized protein</fullName>
    </submittedName>
</protein>
<evidence type="ECO:0000313" key="2">
    <source>
        <dbReference type="Proteomes" id="UP001328107"/>
    </source>
</evidence>
<reference evidence="2" key="1">
    <citation type="submission" date="2022-10" db="EMBL/GenBank/DDBJ databases">
        <title>Genome assembly of Pristionchus species.</title>
        <authorList>
            <person name="Yoshida K."/>
            <person name="Sommer R.J."/>
        </authorList>
    </citation>
    <scope>NUCLEOTIDE SEQUENCE [LARGE SCALE GENOMIC DNA]</scope>
    <source>
        <strain evidence="2">RS5460</strain>
    </source>
</reference>
<dbReference type="Proteomes" id="UP001328107">
    <property type="component" value="Unassembled WGS sequence"/>
</dbReference>
<feature type="non-terminal residue" evidence="1">
    <location>
        <position position="1"/>
    </location>
</feature>
<dbReference type="Gene3D" id="3.30.830.10">
    <property type="entry name" value="Metalloenzyme, LuxS/M16 peptidase-like"/>
    <property type="match status" value="1"/>
</dbReference>
<gene>
    <name evidence="1" type="ORF">PMAYCL1PPCAC_20167</name>
</gene>
<dbReference type="SUPFAM" id="SSF63411">
    <property type="entry name" value="LuxS/MPP-like metallohydrolase"/>
    <property type="match status" value="1"/>
</dbReference>
<name>A0AAN5CTV5_9BILA</name>
<comment type="caution">
    <text evidence="1">The sequence shown here is derived from an EMBL/GenBank/DDBJ whole genome shotgun (WGS) entry which is preliminary data.</text>
</comment>
<keyword evidence="2" id="KW-1185">Reference proteome</keyword>
<proteinExistence type="predicted"/>
<evidence type="ECO:0000313" key="1">
    <source>
        <dbReference type="EMBL" id="GMR49972.1"/>
    </source>
</evidence>
<dbReference type="AlphaFoldDB" id="A0AAN5CTV5"/>